<reference evidence="4 5" key="1">
    <citation type="submission" date="2024-06" db="EMBL/GenBank/DDBJ databases">
        <title>A chromosome level genome sequence of Diviner's sage (Salvia divinorum).</title>
        <authorList>
            <person name="Ford S.A."/>
            <person name="Ro D.-K."/>
            <person name="Ness R.W."/>
            <person name="Phillips M.A."/>
        </authorList>
    </citation>
    <scope>NUCLEOTIDE SEQUENCE [LARGE SCALE GENOMIC DNA]</scope>
    <source>
        <strain evidence="4">SAF-2024a</strain>
        <tissue evidence="4">Leaf</tissue>
    </source>
</reference>
<dbReference type="SUPFAM" id="SSF57889">
    <property type="entry name" value="Cysteine-rich domain"/>
    <property type="match status" value="2"/>
</dbReference>
<feature type="domain" description="DC1" evidence="3">
    <location>
        <begin position="348"/>
        <end position="402"/>
    </location>
</feature>
<feature type="domain" description="DC1" evidence="3">
    <location>
        <begin position="291"/>
        <end position="338"/>
    </location>
</feature>
<evidence type="ECO:0000259" key="3">
    <source>
        <dbReference type="Pfam" id="PF03107"/>
    </source>
</evidence>
<protein>
    <recommendedName>
        <fullName evidence="3">DC1 domain-containing protein</fullName>
    </recommendedName>
</protein>
<feature type="domain" description="DC1" evidence="3">
    <location>
        <begin position="235"/>
        <end position="281"/>
    </location>
</feature>
<dbReference type="InterPro" id="IPR046349">
    <property type="entry name" value="C1-like_sf"/>
</dbReference>
<gene>
    <name evidence="4" type="ORF">AAHA92_28633</name>
</gene>
<evidence type="ECO:0000313" key="4">
    <source>
        <dbReference type="EMBL" id="KAL1535910.1"/>
    </source>
</evidence>
<sequence>METKHFSHQHPLAFHQVHHASQTHCSGCKSPATGNVYACWQCSYFLHEQCFHAARSLRHPSHPLHPLSLVPLPTYPSASFFCNSCNLPGDGFSYCCSACDFDIHVHCALIPNPNPPHLAPPHDHHPQNPSVYPPPNPHPQNPSVYPPPNTIQPTTYPTMAYPPPPQNYVPPAADLPLPPQPHPTYSTVVNATTANPPPTGYPQPHPPAPAAVVNPTTNPPQPLPKPPAASIIKHFSHPHVLKQMEIEEKKAKICSACECELSGSAYCCTESYCTFNLHKDCFDSPREVRHKSHLEHPLTLLAAPPYSDGFTCNACLKDGKAFAYNCAACSFDLHIDCVRWPDAVARPDHKHDLTLYYSSPAAAGSGQEAATFECDVCRNPVHEMAWLYLCRECDFGTHLECVASGIIQQQDGGGAAKAEDELLREVELKFAVLQLLLGAQAQRGAPSVI</sequence>
<evidence type="ECO:0000256" key="1">
    <source>
        <dbReference type="ARBA" id="ARBA00022737"/>
    </source>
</evidence>
<feature type="region of interest" description="Disordered" evidence="2">
    <location>
        <begin position="118"/>
        <end position="165"/>
    </location>
</feature>
<dbReference type="InterPro" id="IPR004146">
    <property type="entry name" value="DC1"/>
</dbReference>
<organism evidence="4 5">
    <name type="scientific">Salvia divinorum</name>
    <name type="common">Maria pastora</name>
    <name type="synonym">Diviner's sage</name>
    <dbReference type="NCBI Taxonomy" id="28513"/>
    <lineage>
        <taxon>Eukaryota</taxon>
        <taxon>Viridiplantae</taxon>
        <taxon>Streptophyta</taxon>
        <taxon>Embryophyta</taxon>
        <taxon>Tracheophyta</taxon>
        <taxon>Spermatophyta</taxon>
        <taxon>Magnoliopsida</taxon>
        <taxon>eudicotyledons</taxon>
        <taxon>Gunneridae</taxon>
        <taxon>Pentapetalae</taxon>
        <taxon>asterids</taxon>
        <taxon>lamiids</taxon>
        <taxon>Lamiales</taxon>
        <taxon>Lamiaceae</taxon>
        <taxon>Nepetoideae</taxon>
        <taxon>Mentheae</taxon>
        <taxon>Salviinae</taxon>
        <taxon>Salvia</taxon>
        <taxon>Salvia subgen. Calosphace</taxon>
    </lineage>
</organism>
<feature type="domain" description="DC1" evidence="3">
    <location>
        <begin position="60"/>
        <end position="108"/>
    </location>
</feature>
<proteinExistence type="predicted"/>
<evidence type="ECO:0000313" key="5">
    <source>
        <dbReference type="Proteomes" id="UP001567538"/>
    </source>
</evidence>
<evidence type="ECO:0000256" key="2">
    <source>
        <dbReference type="SAM" id="MobiDB-lite"/>
    </source>
</evidence>
<dbReference type="Proteomes" id="UP001567538">
    <property type="component" value="Unassembled WGS sequence"/>
</dbReference>
<keyword evidence="5" id="KW-1185">Reference proteome</keyword>
<accession>A0ABD1FWP9</accession>
<feature type="region of interest" description="Disordered" evidence="2">
    <location>
        <begin position="199"/>
        <end position="225"/>
    </location>
</feature>
<dbReference type="PANTHER" id="PTHR46288">
    <property type="entry name" value="PHORBOL-ESTER/DAG-TYPE DOMAIN-CONTAINING PROTEIN"/>
    <property type="match status" value="1"/>
</dbReference>
<feature type="domain" description="DC1" evidence="3">
    <location>
        <begin position="6"/>
        <end position="50"/>
    </location>
</feature>
<feature type="compositionally biased region" description="Pro residues" evidence="2">
    <location>
        <begin position="131"/>
        <end position="150"/>
    </location>
</feature>
<dbReference type="PANTHER" id="PTHR46288:SF27">
    <property type="entry name" value="CYSTEINE_HISTIDINE-RICH C1 DOMAIN FAMILY PROTEIN"/>
    <property type="match status" value="1"/>
</dbReference>
<comment type="caution">
    <text evidence="4">The sequence shown here is derived from an EMBL/GenBank/DDBJ whole genome shotgun (WGS) entry which is preliminary data.</text>
</comment>
<dbReference type="AlphaFoldDB" id="A0ABD1FWP9"/>
<keyword evidence="1" id="KW-0677">Repeat</keyword>
<dbReference type="EMBL" id="JBEAFC010000011">
    <property type="protein sequence ID" value="KAL1535910.1"/>
    <property type="molecule type" value="Genomic_DNA"/>
</dbReference>
<name>A0ABD1FWP9_SALDI</name>
<feature type="compositionally biased region" description="Pro residues" evidence="2">
    <location>
        <begin position="199"/>
        <end position="209"/>
    </location>
</feature>
<dbReference type="Pfam" id="PF03107">
    <property type="entry name" value="C1_2"/>
    <property type="match status" value="5"/>
</dbReference>